<feature type="signal peptide" evidence="1">
    <location>
        <begin position="1"/>
        <end position="28"/>
    </location>
</feature>
<accession>A0A9D1ZW02</accession>
<protein>
    <submittedName>
        <fullName evidence="2">Uncharacterized protein</fullName>
    </submittedName>
</protein>
<feature type="chain" id="PRO_5039356852" evidence="1">
    <location>
        <begin position="29"/>
        <end position="146"/>
    </location>
</feature>
<gene>
    <name evidence="2" type="ORF">H9729_02040</name>
</gene>
<reference evidence="2" key="1">
    <citation type="journal article" date="2021" name="PeerJ">
        <title>Extensive microbial diversity within the chicken gut microbiome revealed by metagenomics and culture.</title>
        <authorList>
            <person name="Gilroy R."/>
            <person name="Ravi A."/>
            <person name="Getino M."/>
            <person name="Pursley I."/>
            <person name="Horton D.L."/>
            <person name="Alikhan N.F."/>
            <person name="Baker D."/>
            <person name="Gharbi K."/>
            <person name="Hall N."/>
            <person name="Watson M."/>
            <person name="Adriaenssens E.M."/>
            <person name="Foster-Nyarko E."/>
            <person name="Jarju S."/>
            <person name="Secka A."/>
            <person name="Antonio M."/>
            <person name="Oren A."/>
            <person name="Chaudhuri R.R."/>
            <person name="La Ragione R."/>
            <person name="Hildebrand F."/>
            <person name="Pallen M.J."/>
        </authorList>
    </citation>
    <scope>NUCLEOTIDE SEQUENCE</scope>
    <source>
        <strain evidence="2">1345</strain>
    </source>
</reference>
<dbReference type="EMBL" id="DXCQ01000021">
    <property type="protein sequence ID" value="HIY96446.1"/>
    <property type="molecule type" value="Genomic_DNA"/>
</dbReference>
<dbReference type="AlphaFoldDB" id="A0A9D1ZW02"/>
<evidence type="ECO:0000313" key="3">
    <source>
        <dbReference type="Proteomes" id="UP000886750"/>
    </source>
</evidence>
<organism evidence="2 3">
    <name type="scientific">Candidatus Borkfalkia excrementigallinarum</name>
    <dbReference type="NCBI Taxonomy" id="2838506"/>
    <lineage>
        <taxon>Bacteria</taxon>
        <taxon>Bacillati</taxon>
        <taxon>Bacillota</taxon>
        <taxon>Clostridia</taxon>
        <taxon>Christensenellales</taxon>
        <taxon>Christensenellaceae</taxon>
        <taxon>Candidatus Borkfalkia</taxon>
    </lineage>
</organism>
<sequence>MRKLCRCAAVLLAALAAACLLVLPQALDKNLLFDGAENYIFYTHSESSNAEITLASAEDAARVKLFLCGVTGESARYECAADAFAQAEKYGARLQFSESAGGVVNYYYYSPRLSGGVRVCGYTVNLHVAVRGGGACIGSPVIFGGY</sequence>
<dbReference type="Proteomes" id="UP000886750">
    <property type="component" value="Unassembled WGS sequence"/>
</dbReference>
<keyword evidence="1" id="KW-0732">Signal</keyword>
<name>A0A9D1ZW02_9FIRM</name>
<reference evidence="2" key="2">
    <citation type="submission" date="2021-04" db="EMBL/GenBank/DDBJ databases">
        <authorList>
            <person name="Gilroy R."/>
        </authorList>
    </citation>
    <scope>NUCLEOTIDE SEQUENCE</scope>
    <source>
        <strain evidence="2">1345</strain>
    </source>
</reference>
<proteinExistence type="predicted"/>
<evidence type="ECO:0000256" key="1">
    <source>
        <dbReference type="SAM" id="SignalP"/>
    </source>
</evidence>
<dbReference type="PROSITE" id="PS51257">
    <property type="entry name" value="PROKAR_LIPOPROTEIN"/>
    <property type="match status" value="1"/>
</dbReference>
<evidence type="ECO:0000313" key="2">
    <source>
        <dbReference type="EMBL" id="HIY96446.1"/>
    </source>
</evidence>
<comment type="caution">
    <text evidence="2">The sequence shown here is derived from an EMBL/GenBank/DDBJ whole genome shotgun (WGS) entry which is preliminary data.</text>
</comment>